<dbReference type="Proteomes" id="UP001162992">
    <property type="component" value="Chromosome 4"/>
</dbReference>
<accession>A0ACC2DXS8</accession>
<name>A0ACC2DXS8_DIPCM</name>
<keyword evidence="2" id="KW-1185">Reference proteome</keyword>
<organism evidence="1 2">
    <name type="scientific">Diphasiastrum complanatum</name>
    <name type="common">Issler's clubmoss</name>
    <name type="synonym">Lycopodium complanatum</name>
    <dbReference type="NCBI Taxonomy" id="34168"/>
    <lineage>
        <taxon>Eukaryota</taxon>
        <taxon>Viridiplantae</taxon>
        <taxon>Streptophyta</taxon>
        <taxon>Embryophyta</taxon>
        <taxon>Tracheophyta</taxon>
        <taxon>Lycopodiopsida</taxon>
        <taxon>Lycopodiales</taxon>
        <taxon>Lycopodiaceae</taxon>
        <taxon>Lycopodioideae</taxon>
        <taxon>Diphasiastrum</taxon>
    </lineage>
</organism>
<gene>
    <name evidence="1" type="ORF">O6H91_04G071000</name>
</gene>
<sequence>MAVLLSRSNAPAAAAALSCIATYGTNTHSSSPCFRPSVKLASFISSSSLINNKNNVIFKPFPSSEQHRRTCSRRFRRDLHVQASAAASSGSTEDVRDFVLTHFSRACAFKVISGLQNFNANNVADIVLAAYKGGATHVDIACDPELVRMAVHLTPLPVCVSSVEPESFLAAVEAGAHMIEIGNYDSFYKSGRLFSASEILELTKKTRRYLPNIVLSVTVPHTLSLDEQVKLAEVLEAEGADIIQTEGGSGSTPLMPGVHGLIEKATPTLAAAYLISKAVKVPVMCASGLSVVTASMAIAAGASGVGVGSAVNKLNDQIAMVAAVRSIADALGLLSRSSRSLSLIAL</sequence>
<proteinExistence type="predicted"/>
<dbReference type="EMBL" id="CM055095">
    <property type="protein sequence ID" value="KAJ7559124.1"/>
    <property type="molecule type" value="Genomic_DNA"/>
</dbReference>
<evidence type="ECO:0000313" key="2">
    <source>
        <dbReference type="Proteomes" id="UP001162992"/>
    </source>
</evidence>
<comment type="caution">
    <text evidence="1">The sequence shown here is derived from an EMBL/GenBank/DDBJ whole genome shotgun (WGS) entry which is preliminary data.</text>
</comment>
<evidence type="ECO:0000313" key="1">
    <source>
        <dbReference type="EMBL" id="KAJ7559124.1"/>
    </source>
</evidence>
<reference evidence="2" key="1">
    <citation type="journal article" date="2024" name="Proc. Natl. Acad. Sci. U.S.A.">
        <title>Extraordinary preservation of gene collinearity over three hundred million years revealed in homosporous lycophytes.</title>
        <authorList>
            <person name="Li C."/>
            <person name="Wickell D."/>
            <person name="Kuo L.Y."/>
            <person name="Chen X."/>
            <person name="Nie B."/>
            <person name="Liao X."/>
            <person name="Peng D."/>
            <person name="Ji J."/>
            <person name="Jenkins J."/>
            <person name="Williams M."/>
            <person name="Shu S."/>
            <person name="Plott C."/>
            <person name="Barry K."/>
            <person name="Rajasekar S."/>
            <person name="Grimwood J."/>
            <person name="Han X."/>
            <person name="Sun S."/>
            <person name="Hou Z."/>
            <person name="He W."/>
            <person name="Dai G."/>
            <person name="Sun C."/>
            <person name="Schmutz J."/>
            <person name="Leebens-Mack J.H."/>
            <person name="Li F.W."/>
            <person name="Wang L."/>
        </authorList>
    </citation>
    <scope>NUCLEOTIDE SEQUENCE [LARGE SCALE GENOMIC DNA]</scope>
    <source>
        <strain evidence="2">cv. PW_Plant_1</strain>
    </source>
</reference>
<protein>
    <submittedName>
        <fullName evidence="1">Uncharacterized protein</fullName>
    </submittedName>
</protein>